<name>A0A5C7FQG5_9BACT</name>
<dbReference type="Gene3D" id="3.60.40.10">
    <property type="entry name" value="PPM-type phosphatase domain"/>
    <property type="match status" value="1"/>
</dbReference>
<dbReference type="InterPro" id="IPR036457">
    <property type="entry name" value="PPM-type-like_dom_sf"/>
</dbReference>
<dbReference type="PANTHER" id="PTHR43156">
    <property type="entry name" value="STAGE II SPORULATION PROTEIN E-RELATED"/>
    <property type="match status" value="1"/>
</dbReference>
<dbReference type="RefSeq" id="WP_147931719.1">
    <property type="nucleotide sequence ID" value="NZ_VOXD01000025.1"/>
</dbReference>
<accession>A0A5C7FQG5</accession>
<dbReference type="GO" id="GO:0016791">
    <property type="term" value="F:phosphatase activity"/>
    <property type="evidence" value="ECO:0007669"/>
    <property type="project" value="TreeGrafter"/>
</dbReference>
<organism evidence="3 4">
    <name type="scientific">Neolewinella aurantiaca</name>
    <dbReference type="NCBI Taxonomy" id="2602767"/>
    <lineage>
        <taxon>Bacteria</taxon>
        <taxon>Pseudomonadati</taxon>
        <taxon>Bacteroidota</taxon>
        <taxon>Saprospiria</taxon>
        <taxon>Saprospirales</taxon>
        <taxon>Lewinellaceae</taxon>
        <taxon>Neolewinella</taxon>
    </lineage>
</organism>
<dbReference type="PANTHER" id="PTHR43156:SF2">
    <property type="entry name" value="STAGE II SPORULATION PROTEIN E"/>
    <property type="match status" value="1"/>
</dbReference>
<feature type="domain" description="PPM-type phosphatase" evidence="2">
    <location>
        <begin position="195"/>
        <end position="411"/>
    </location>
</feature>
<comment type="caution">
    <text evidence="3">The sequence shown here is derived from an EMBL/GenBank/DDBJ whole genome shotgun (WGS) entry which is preliminary data.</text>
</comment>
<dbReference type="SMART" id="SM00331">
    <property type="entry name" value="PP2C_SIG"/>
    <property type="match status" value="1"/>
</dbReference>
<keyword evidence="4" id="KW-1185">Reference proteome</keyword>
<dbReference type="Gene3D" id="3.30.450.40">
    <property type="match status" value="1"/>
</dbReference>
<evidence type="ECO:0000259" key="2">
    <source>
        <dbReference type="SMART" id="SM00331"/>
    </source>
</evidence>
<dbReference type="Proteomes" id="UP000321907">
    <property type="component" value="Unassembled WGS sequence"/>
</dbReference>
<reference evidence="3 4" key="1">
    <citation type="submission" date="2019-08" db="EMBL/GenBank/DDBJ databases">
        <title>Lewinella sp. strain SSH13 Genome sequencing and assembly.</title>
        <authorList>
            <person name="Kim I."/>
        </authorList>
    </citation>
    <scope>NUCLEOTIDE SEQUENCE [LARGE SCALE GENOMIC DNA]</scope>
    <source>
        <strain evidence="3 4">SSH13</strain>
    </source>
</reference>
<dbReference type="Pfam" id="PF07228">
    <property type="entry name" value="SpoIIE"/>
    <property type="match status" value="1"/>
</dbReference>
<dbReference type="SUPFAM" id="SSF55781">
    <property type="entry name" value="GAF domain-like"/>
    <property type="match status" value="1"/>
</dbReference>
<protein>
    <submittedName>
        <fullName evidence="3">Serine/threonine-protein phosphatase</fullName>
    </submittedName>
</protein>
<dbReference type="AlphaFoldDB" id="A0A5C7FQG5"/>
<keyword evidence="1" id="KW-0378">Hydrolase</keyword>
<evidence type="ECO:0000313" key="4">
    <source>
        <dbReference type="Proteomes" id="UP000321907"/>
    </source>
</evidence>
<dbReference type="EMBL" id="VOXD01000025">
    <property type="protein sequence ID" value="TXF88266.1"/>
    <property type="molecule type" value="Genomic_DNA"/>
</dbReference>
<sequence length="421" mass="48549">MTKPFSRIQNLERELHLRQLQVQRLLQITQAINNNVAAEDLFGMYRVFLRKELKLTRMALMVRSSTNDNAWVIAASIGLEEIEIPTIDLGTELQYFTRPAVLEAEDESFFSHFEHIIPVLHKERPIAYILIGKFEEEEDMFERVQIITTITNVIAVAIENKRLFRRQIEQERLEADMDLGAKVQKMLIPERFPMREEYEISTIYQPKLGVGGDYIDFKEFEDGKLVFCIGDFTGKGVSAALLMANFQANFHTLITKRSSLYDFVSDINKAVYKITNGERFVTFFVAEYDIEKNELSYVNAGHPPPVLVHENGLQLLTEGTLILGSIEELPMLEVGKLELPSQALILTYTDGLTDLQNNAGEIYEEEILYRFMRRQHGRSAKAVNNALVRELNDFRQNNEFPDDLTVLTCRIFGKFDEEDLE</sequence>
<evidence type="ECO:0000313" key="3">
    <source>
        <dbReference type="EMBL" id="TXF88266.1"/>
    </source>
</evidence>
<gene>
    <name evidence="3" type="ORF">FUA23_15770</name>
</gene>
<evidence type="ECO:0000256" key="1">
    <source>
        <dbReference type="ARBA" id="ARBA00022801"/>
    </source>
</evidence>
<dbReference type="InterPro" id="IPR001932">
    <property type="entry name" value="PPM-type_phosphatase-like_dom"/>
</dbReference>
<proteinExistence type="predicted"/>
<dbReference type="SUPFAM" id="SSF81606">
    <property type="entry name" value="PP2C-like"/>
    <property type="match status" value="1"/>
</dbReference>
<dbReference type="InterPro" id="IPR029016">
    <property type="entry name" value="GAF-like_dom_sf"/>
</dbReference>
<dbReference type="InterPro" id="IPR052016">
    <property type="entry name" value="Bact_Sigma-Reg"/>
</dbReference>
<dbReference type="OrthoDB" id="9763484at2"/>